<dbReference type="InterPro" id="IPR011009">
    <property type="entry name" value="Kinase-like_dom_sf"/>
</dbReference>
<dbReference type="AlphaFoldDB" id="A0AAN8G0L1"/>
<dbReference type="GO" id="GO:0055088">
    <property type="term" value="P:lipid homeostasis"/>
    <property type="evidence" value="ECO:0007669"/>
    <property type="project" value="TreeGrafter"/>
</dbReference>
<name>A0AAN8G0L1_TRICO</name>
<dbReference type="Proteomes" id="UP001331761">
    <property type="component" value="Unassembled WGS sequence"/>
</dbReference>
<dbReference type="InterPro" id="IPR000719">
    <property type="entry name" value="Prot_kinase_dom"/>
</dbReference>
<sequence>MSSAPRLLASAARWSLKKKIFVYGGSTLLVGSGAAVYRAVDSFEDVKQVGLIRFGRAASTVANIVVDYKLSLRGLYDPSEEYNVAIKQCHKRSALRLLDLACANGGVFIKVGQHLSALEYLIPEEYTSTLSILTSKAPEATLEDVIYVVESQLGKKIDEVFSEFDEKPIGAASVAQVHVAKLKETNEKVAVKVQHRRVFKNSRTDINTMHVLVTIADKLFPEFKLMWLVDEVKKNLPHELDFIMEAQNGDRLAEMFKHLKFLKIPKMYYEYSTPRLLVMEFCDGEHVDNIEYMIKNKISPNDVCRKLGRLYSEMIFINGYLHSDPHPGNVLVNKKPSGEVDIVLLDHGLYLVSHLVIIRECFRFNPHTFRTSVIVLEDSTQTCGLPSWLQIQIG</sequence>
<dbReference type="GO" id="GO:0004672">
    <property type="term" value="F:protein kinase activity"/>
    <property type="evidence" value="ECO:0007669"/>
    <property type="project" value="InterPro"/>
</dbReference>
<evidence type="ECO:0000313" key="4">
    <source>
        <dbReference type="Proteomes" id="UP001331761"/>
    </source>
</evidence>
<proteinExistence type="inferred from homology"/>
<dbReference type="Gene3D" id="1.10.510.10">
    <property type="entry name" value="Transferase(Phosphotransferase) domain 1"/>
    <property type="match status" value="1"/>
</dbReference>
<keyword evidence="4" id="KW-1185">Reference proteome</keyword>
<dbReference type="PROSITE" id="PS50011">
    <property type="entry name" value="PROTEIN_KINASE_DOM"/>
    <property type="match status" value="1"/>
</dbReference>
<feature type="domain" description="Protein kinase" evidence="2">
    <location>
        <begin position="163"/>
        <end position="394"/>
    </location>
</feature>
<dbReference type="GO" id="GO:0007005">
    <property type="term" value="P:mitochondrion organization"/>
    <property type="evidence" value="ECO:0007669"/>
    <property type="project" value="TreeGrafter"/>
</dbReference>
<dbReference type="SUPFAM" id="SSF56112">
    <property type="entry name" value="Protein kinase-like (PK-like)"/>
    <property type="match status" value="1"/>
</dbReference>
<dbReference type="PANTHER" id="PTHR43173:SF19">
    <property type="entry name" value="AARF DOMAIN-CONTAINING PROTEIN KINASE 1"/>
    <property type="match status" value="1"/>
</dbReference>
<dbReference type="GO" id="GO:0005524">
    <property type="term" value="F:ATP binding"/>
    <property type="evidence" value="ECO:0007669"/>
    <property type="project" value="InterPro"/>
</dbReference>
<organism evidence="3 4">
    <name type="scientific">Trichostrongylus colubriformis</name>
    <name type="common">Black scour worm</name>
    <dbReference type="NCBI Taxonomy" id="6319"/>
    <lineage>
        <taxon>Eukaryota</taxon>
        <taxon>Metazoa</taxon>
        <taxon>Ecdysozoa</taxon>
        <taxon>Nematoda</taxon>
        <taxon>Chromadorea</taxon>
        <taxon>Rhabditida</taxon>
        <taxon>Rhabditina</taxon>
        <taxon>Rhabditomorpha</taxon>
        <taxon>Strongyloidea</taxon>
        <taxon>Trichostrongylidae</taxon>
        <taxon>Trichostrongylus</taxon>
    </lineage>
</organism>
<comment type="similarity">
    <text evidence="1">Belongs to the protein kinase superfamily. ADCK protein kinase family.</text>
</comment>
<dbReference type="InterPro" id="IPR051130">
    <property type="entry name" value="Mito_struct-func_regulator"/>
</dbReference>
<reference evidence="3 4" key="1">
    <citation type="submission" date="2019-10" db="EMBL/GenBank/DDBJ databases">
        <title>Assembly and Annotation for the nematode Trichostrongylus colubriformis.</title>
        <authorList>
            <person name="Martin J."/>
        </authorList>
    </citation>
    <scope>NUCLEOTIDE SEQUENCE [LARGE SCALE GENOMIC DNA]</scope>
    <source>
        <strain evidence="3">G859</strain>
        <tissue evidence="3">Whole worm</tissue>
    </source>
</reference>
<gene>
    <name evidence="3" type="ORF">GCK32_003826</name>
</gene>
<keyword evidence="3" id="KW-0418">Kinase</keyword>
<evidence type="ECO:0000256" key="1">
    <source>
        <dbReference type="ARBA" id="ARBA00009670"/>
    </source>
</evidence>
<evidence type="ECO:0000259" key="2">
    <source>
        <dbReference type="PROSITE" id="PS50011"/>
    </source>
</evidence>
<dbReference type="PANTHER" id="PTHR43173">
    <property type="entry name" value="ABC1 FAMILY PROTEIN"/>
    <property type="match status" value="1"/>
</dbReference>
<dbReference type="Pfam" id="PF03109">
    <property type="entry name" value="ABC1"/>
    <property type="match status" value="1"/>
</dbReference>
<dbReference type="InterPro" id="IPR004147">
    <property type="entry name" value="ABC1_dom"/>
</dbReference>
<dbReference type="GO" id="GO:0005743">
    <property type="term" value="C:mitochondrial inner membrane"/>
    <property type="evidence" value="ECO:0007669"/>
    <property type="project" value="TreeGrafter"/>
</dbReference>
<comment type="caution">
    <text evidence="3">The sequence shown here is derived from an EMBL/GenBank/DDBJ whole genome shotgun (WGS) entry which is preliminary data.</text>
</comment>
<keyword evidence="3" id="KW-0808">Transferase</keyword>
<evidence type="ECO:0000313" key="3">
    <source>
        <dbReference type="EMBL" id="KAK5974153.1"/>
    </source>
</evidence>
<dbReference type="CDD" id="cd13969">
    <property type="entry name" value="ADCK1-like"/>
    <property type="match status" value="1"/>
</dbReference>
<accession>A0AAN8G0L1</accession>
<dbReference type="InterPro" id="IPR045307">
    <property type="entry name" value="ADCK1_dom"/>
</dbReference>
<dbReference type="EMBL" id="WIXE01014613">
    <property type="protein sequence ID" value="KAK5974153.1"/>
    <property type="molecule type" value="Genomic_DNA"/>
</dbReference>
<protein>
    <submittedName>
        <fullName evidence="3">AarF domain-containing protein kinase 1</fullName>
    </submittedName>
</protein>